<dbReference type="PROSITE" id="PS50850">
    <property type="entry name" value="MFS"/>
    <property type="match status" value="1"/>
</dbReference>
<feature type="transmembrane region" description="Helical" evidence="4">
    <location>
        <begin position="218"/>
        <end position="240"/>
    </location>
</feature>
<evidence type="ECO:0000256" key="4">
    <source>
        <dbReference type="SAM" id="Phobius"/>
    </source>
</evidence>
<keyword evidence="3 4" id="KW-0472">Membrane</keyword>
<dbReference type="RefSeq" id="WP_247233024.1">
    <property type="nucleotide sequence ID" value="NZ_JALKHS010000010.1"/>
</dbReference>
<name>A0ABT0DZN7_9SPHN</name>
<dbReference type="InterPro" id="IPR036259">
    <property type="entry name" value="MFS_trans_sf"/>
</dbReference>
<evidence type="ECO:0000259" key="5">
    <source>
        <dbReference type="PROSITE" id="PS50850"/>
    </source>
</evidence>
<feature type="transmembrane region" description="Helical" evidence="4">
    <location>
        <begin position="349"/>
        <end position="369"/>
    </location>
</feature>
<feature type="transmembrane region" description="Helical" evidence="4">
    <location>
        <begin position="314"/>
        <end position="337"/>
    </location>
</feature>
<feature type="transmembrane region" description="Helical" evidence="4">
    <location>
        <begin position="112"/>
        <end position="135"/>
    </location>
</feature>
<feature type="transmembrane region" description="Helical" evidence="4">
    <location>
        <begin position="175"/>
        <end position="197"/>
    </location>
</feature>
<dbReference type="PROSITE" id="PS51257">
    <property type="entry name" value="PROKAR_LIPOPROTEIN"/>
    <property type="match status" value="1"/>
</dbReference>
<dbReference type="Gene3D" id="1.20.1250.20">
    <property type="entry name" value="MFS general substrate transporter like domains"/>
    <property type="match status" value="2"/>
</dbReference>
<feature type="transmembrane region" description="Helical" evidence="4">
    <location>
        <begin position="88"/>
        <end position="106"/>
    </location>
</feature>
<dbReference type="PANTHER" id="PTHR11360">
    <property type="entry name" value="MONOCARBOXYLATE TRANSPORTER"/>
    <property type="match status" value="1"/>
</dbReference>
<reference evidence="6 7" key="1">
    <citation type="submission" date="2022-04" db="EMBL/GenBank/DDBJ databases">
        <authorList>
            <person name="Huq M.A."/>
        </authorList>
    </citation>
    <scope>NUCLEOTIDE SEQUENCE [LARGE SCALE GENOMIC DNA]</scope>
    <source>
        <strain evidence="6 7">MAH-33</strain>
    </source>
</reference>
<dbReference type="InterPro" id="IPR050327">
    <property type="entry name" value="Proton-linked_MCT"/>
</dbReference>
<dbReference type="Proteomes" id="UP001203512">
    <property type="component" value="Unassembled WGS sequence"/>
</dbReference>
<evidence type="ECO:0000256" key="1">
    <source>
        <dbReference type="ARBA" id="ARBA00022692"/>
    </source>
</evidence>
<keyword evidence="1 4" id="KW-0812">Transmembrane</keyword>
<proteinExistence type="predicted"/>
<dbReference type="Pfam" id="PF07690">
    <property type="entry name" value="MFS_1"/>
    <property type="match status" value="1"/>
</dbReference>
<dbReference type="SUPFAM" id="SSF103473">
    <property type="entry name" value="MFS general substrate transporter"/>
    <property type="match status" value="1"/>
</dbReference>
<evidence type="ECO:0000256" key="3">
    <source>
        <dbReference type="ARBA" id="ARBA00023136"/>
    </source>
</evidence>
<evidence type="ECO:0000256" key="2">
    <source>
        <dbReference type="ARBA" id="ARBA00022989"/>
    </source>
</evidence>
<feature type="transmembrane region" description="Helical" evidence="4">
    <location>
        <begin position="381"/>
        <end position="404"/>
    </location>
</feature>
<protein>
    <submittedName>
        <fullName evidence="6">MFS transporter</fullName>
    </submittedName>
</protein>
<feature type="transmembrane region" description="Helical" evidence="4">
    <location>
        <begin position="288"/>
        <end position="308"/>
    </location>
</feature>
<evidence type="ECO:0000313" key="6">
    <source>
        <dbReference type="EMBL" id="MCK0532533.1"/>
    </source>
</evidence>
<keyword evidence="7" id="KW-1185">Reference proteome</keyword>
<feature type="transmembrane region" description="Helical" evidence="4">
    <location>
        <begin position="260"/>
        <end position="281"/>
    </location>
</feature>
<feature type="transmembrane region" description="Helical" evidence="4">
    <location>
        <begin position="53"/>
        <end position="76"/>
    </location>
</feature>
<feature type="domain" description="Major facilitator superfamily (MFS) profile" evidence="5">
    <location>
        <begin position="1"/>
        <end position="402"/>
    </location>
</feature>
<dbReference type="InterPro" id="IPR011701">
    <property type="entry name" value="MFS"/>
</dbReference>
<feature type="transmembrane region" description="Helical" evidence="4">
    <location>
        <begin position="21"/>
        <end position="47"/>
    </location>
</feature>
<evidence type="ECO:0000313" key="7">
    <source>
        <dbReference type="Proteomes" id="UP001203512"/>
    </source>
</evidence>
<dbReference type="InterPro" id="IPR020846">
    <property type="entry name" value="MFS_dom"/>
</dbReference>
<feature type="transmembrane region" description="Helical" evidence="4">
    <location>
        <begin position="147"/>
        <end position="169"/>
    </location>
</feature>
<gene>
    <name evidence="6" type="ORF">MU848_13160</name>
</gene>
<comment type="caution">
    <text evidence="6">The sequence shown here is derived from an EMBL/GenBank/DDBJ whole genome shotgun (WGS) entry which is preliminary data.</text>
</comment>
<accession>A0ABT0DZN7</accession>
<keyword evidence="2 4" id="KW-1133">Transmembrane helix</keyword>
<organism evidence="6 7">
    <name type="scientific">Sphingobium agri</name>
    <dbReference type="NCBI Taxonomy" id="2933566"/>
    <lineage>
        <taxon>Bacteria</taxon>
        <taxon>Pseudomonadati</taxon>
        <taxon>Pseudomonadota</taxon>
        <taxon>Alphaproteobacteria</taxon>
        <taxon>Sphingomonadales</taxon>
        <taxon>Sphingomonadaceae</taxon>
        <taxon>Sphingobium</taxon>
    </lineage>
</organism>
<dbReference type="EMBL" id="JALKHS010000010">
    <property type="protein sequence ID" value="MCK0532533.1"/>
    <property type="molecule type" value="Genomic_DNA"/>
</dbReference>
<sequence length="424" mass="43477">MMEHVRADAFDTGAARLRRGMLVRAMLAQNTGTGCAFGGLAITVLALQDRYGASLGMAAMALSLAVLSMTAFGPLIAGAIARWGLRRIMPAGVLLSLIGYISLAYAPSMLFALAACGLLIGPGAALFAALPPAVLAGGWYPEARGKVMGITYLPLFTTVIPVVGVSIVQTYGLKVFFLSLAALHLLLLPLMLGVVDPPMEALDDQGPAESPGLGSRHIVILGGAMFWMIAVADGILNGTAITGGAHILPIVTEYKASMEAGAMLLAVSGASSIMGSLFSGYACDRIGAANTLGLAGVGFAIAWVLLAITGWMPALVVSSFLIGLCGASVFPPLNALVVQIYGAEALPKVLGLLGVMTLPFTFLMSPAAGWLRDYAGNYEPVFIAVVIASGAAAAIFFGISRYLARNGGSGSDMPEAVLSPVNPT</sequence>
<dbReference type="PANTHER" id="PTHR11360:SF284">
    <property type="entry name" value="EG:103B4.3 PROTEIN-RELATED"/>
    <property type="match status" value="1"/>
</dbReference>